<keyword evidence="6" id="KW-1185">Reference proteome</keyword>
<dbReference type="CDD" id="cd03053">
    <property type="entry name" value="GST_N_Phi"/>
    <property type="match status" value="1"/>
</dbReference>
<evidence type="ECO:0000313" key="6">
    <source>
        <dbReference type="Proteomes" id="UP000298327"/>
    </source>
</evidence>
<dbReference type="PROSITE" id="PS50404">
    <property type="entry name" value="GST_NTER"/>
    <property type="match status" value="1"/>
</dbReference>
<dbReference type="InterPro" id="IPR010987">
    <property type="entry name" value="Glutathione-S-Trfase_C-like"/>
</dbReference>
<dbReference type="PANTHER" id="PTHR43900:SF3">
    <property type="entry name" value="GLUTATHIONE S-TRANSFERASE RHO"/>
    <property type="match status" value="1"/>
</dbReference>
<accession>A0A4Y9Y385</accession>
<dbReference type="SFLD" id="SFLDS00019">
    <property type="entry name" value="Glutathione_Transferase_(cytos"/>
    <property type="match status" value="1"/>
</dbReference>
<dbReference type="Gene3D" id="1.20.1050.10">
    <property type="match status" value="1"/>
</dbReference>
<dbReference type="SFLD" id="SFLDG00358">
    <property type="entry name" value="Main_(cytGST)"/>
    <property type="match status" value="1"/>
</dbReference>
<evidence type="ECO:0000259" key="4">
    <source>
        <dbReference type="PROSITE" id="PS50405"/>
    </source>
</evidence>
<dbReference type="GO" id="GO:0005737">
    <property type="term" value="C:cytoplasm"/>
    <property type="evidence" value="ECO:0007669"/>
    <property type="project" value="TreeGrafter"/>
</dbReference>
<dbReference type="AlphaFoldDB" id="A0A4Y9Y385"/>
<dbReference type="GO" id="GO:0043295">
    <property type="term" value="F:glutathione binding"/>
    <property type="evidence" value="ECO:0007669"/>
    <property type="project" value="TreeGrafter"/>
</dbReference>
<dbReference type="InterPro" id="IPR040079">
    <property type="entry name" value="Glutathione_S-Trfase"/>
</dbReference>
<sequence>MSLKLHGFPLSTCTRRVAVVAKEKNVPYELVVVDLLKGEQKSAAFLAKQPFGQVPYIDDEGFELFESRAISRYIATKWADQGTPLIPADLKAQSLFEQAASIEQNDFDIFASGYCAEKVFNPRKGIPTNEERAAWLLKTLEAKLDVYDQILGKQKYLAGNVRPLTSFAYHILIMAVCARRLQEITLADLFHLPYGALLIQLGQDLFSPRPNVSRLVAAQMLSSGLIVDWIVSNFKVVE</sequence>
<feature type="domain" description="GST N-terminal" evidence="3">
    <location>
        <begin position="1"/>
        <end position="82"/>
    </location>
</feature>
<name>A0A4Y9Y385_9AGAM</name>
<dbReference type="OrthoDB" id="249703at2759"/>
<dbReference type="EMBL" id="SEOQ01000818">
    <property type="protein sequence ID" value="TFY56552.1"/>
    <property type="molecule type" value="Genomic_DNA"/>
</dbReference>
<evidence type="ECO:0000256" key="1">
    <source>
        <dbReference type="ARBA" id="ARBA00012452"/>
    </source>
</evidence>
<dbReference type="STRING" id="205917.A0A4Y9Y385"/>
<keyword evidence="2" id="KW-0808">Transferase</keyword>
<evidence type="ECO:0000313" key="5">
    <source>
        <dbReference type="EMBL" id="TFY56552.1"/>
    </source>
</evidence>
<dbReference type="PANTHER" id="PTHR43900">
    <property type="entry name" value="GLUTATHIONE S-TRANSFERASE RHO"/>
    <property type="match status" value="1"/>
</dbReference>
<gene>
    <name evidence="5" type="ORF">EVG20_g8883</name>
</gene>
<dbReference type="InterPro" id="IPR036282">
    <property type="entry name" value="Glutathione-S-Trfase_C_sf"/>
</dbReference>
<dbReference type="GO" id="GO:0004364">
    <property type="term" value="F:glutathione transferase activity"/>
    <property type="evidence" value="ECO:0007669"/>
    <property type="project" value="UniProtKB-EC"/>
</dbReference>
<reference evidence="5 6" key="1">
    <citation type="submission" date="2019-02" db="EMBL/GenBank/DDBJ databases">
        <title>Genome sequencing of the rare red list fungi Dentipellis fragilis.</title>
        <authorList>
            <person name="Buettner E."/>
            <person name="Kellner H."/>
        </authorList>
    </citation>
    <scope>NUCLEOTIDE SEQUENCE [LARGE SCALE GENOMIC DNA]</scope>
    <source>
        <strain evidence="5 6">DSM 105465</strain>
    </source>
</reference>
<comment type="caution">
    <text evidence="5">The sequence shown here is derived from an EMBL/GenBank/DDBJ whole genome shotgun (WGS) entry which is preliminary data.</text>
</comment>
<feature type="domain" description="GST C-terminal" evidence="4">
    <location>
        <begin position="89"/>
        <end position="238"/>
    </location>
</feature>
<dbReference type="Proteomes" id="UP000298327">
    <property type="component" value="Unassembled WGS sequence"/>
</dbReference>
<dbReference type="Pfam" id="PF02798">
    <property type="entry name" value="GST_N"/>
    <property type="match status" value="1"/>
</dbReference>
<evidence type="ECO:0000259" key="3">
    <source>
        <dbReference type="PROSITE" id="PS50404"/>
    </source>
</evidence>
<dbReference type="PROSITE" id="PS50405">
    <property type="entry name" value="GST_CTER"/>
    <property type="match status" value="1"/>
</dbReference>
<dbReference type="FunFam" id="3.40.30.10:FF:000016">
    <property type="entry name" value="Glutathione S-transferase F2"/>
    <property type="match status" value="1"/>
</dbReference>
<organism evidence="5 6">
    <name type="scientific">Dentipellis fragilis</name>
    <dbReference type="NCBI Taxonomy" id="205917"/>
    <lineage>
        <taxon>Eukaryota</taxon>
        <taxon>Fungi</taxon>
        <taxon>Dikarya</taxon>
        <taxon>Basidiomycota</taxon>
        <taxon>Agaricomycotina</taxon>
        <taxon>Agaricomycetes</taxon>
        <taxon>Russulales</taxon>
        <taxon>Hericiaceae</taxon>
        <taxon>Dentipellis</taxon>
    </lineage>
</organism>
<dbReference type="EC" id="2.5.1.18" evidence="1"/>
<dbReference type="SUPFAM" id="SSF52833">
    <property type="entry name" value="Thioredoxin-like"/>
    <property type="match status" value="1"/>
</dbReference>
<dbReference type="SUPFAM" id="SSF47616">
    <property type="entry name" value="GST C-terminal domain-like"/>
    <property type="match status" value="1"/>
</dbReference>
<dbReference type="Gene3D" id="3.40.30.10">
    <property type="entry name" value="Glutaredoxin"/>
    <property type="match status" value="1"/>
</dbReference>
<evidence type="ECO:0000256" key="2">
    <source>
        <dbReference type="ARBA" id="ARBA00022679"/>
    </source>
</evidence>
<dbReference type="GO" id="GO:0006749">
    <property type="term" value="P:glutathione metabolic process"/>
    <property type="evidence" value="ECO:0007669"/>
    <property type="project" value="TreeGrafter"/>
</dbReference>
<dbReference type="InterPro" id="IPR036249">
    <property type="entry name" value="Thioredoxin-like_sf"/>
</dbReference>
<protein>
    <recommendedName>
        <fullName evidence="1">glutathione transferase</fullName>
        <ecNumber evidence="1">2.5.1.18</ecNumber>
    </recommendedName>
</protein>
<proteinExistence type="predicted"/>
<dbReference type="InterPro" id="IPR004045">
    <property type="entry name" value="Glutathione_S-Trfase_N"/>
</dbReference>